<name>A0A9D4LMG5_DREPO</name>
<keyword evidence="2" id="KW-1185">Reference proteome</keyword>
<evidence type="ECO:0000313" key="2">
    <source>
        <dbReference type="Proteomes" id="UP000828390"/>
    </source>
</evidence>
<protein>
    <submittedName>
        <fullName evidence="1">Uncharacterized protein</fullName>
    </submittedName>
</protein>
<dbReference type="AlphaFoldDB" id="A0A9D4LMG5"/>
<reference evidence="1" key="1">
    <citation type="journal article" date="2019" name="bioRxiv">
        <title>The Genome of the Zebra Mussel, Dreissena polymorpha: A Resource for Invasive Species Research.</title>
        <authorList>
            <person name="McCartney M.A."/>
            <person name="Auch B."/>
            <person name="Kono T."/>
            <person name="Mallez S."/>
            <person name="Zhang Y."/>
            <person name="Obille A."/>
            <person name="Becker A."/>
            <person name="Abrahante J.E."/>
            <person name="Garbe J."/>
            <person name="Badalamenti J.P."/>
            <person name="Herman A."/>
            <person name="Mangelson H."/>
            <person name="Liachko I."/>
            <person name="Sullivan S."/>
            <person name="Sone E.D."/>
            <person name="Koren S."/>
            <person name="Silverstein K.A.T."/>
            <person name="Beckman K.B."/>
            <person name="Gohl D.M."/>
        </authorList>
    </citation>
    <scope>NUCLEOTIDE SEQUENCE</scope>
    <source>
        <strain evidence="1">Duluth1</strain>
        <tissue evidence="1">Whole animal</tissue>
    </source>
</reference>
<evidence type="ECO:0000313" key="1">
    <source>
        <dbReference type="EMBL" id="KAH3860424.1"/>
    </source>
</evidence>
<sequence>MDMVLHHNYTQLLLCTRDDTGTVNCSVCPVAECHGGQQNTSLVDPPPQSTALCNWGVWSHLQAFQNCHLL</sequence>
<gene>
    <name evidence="1" type="ORF">DPMN_023324</name>
</gene>
<reference evidence="1" key="2">
    <citation type="submission" date="2020-11" db="EMBL/GenBank/DDBJ databases">
        <authorList>
            <person name="McCartney M.A."/>
            <person name="Auch B."/>
            <person name="Kono T."/>
            <person name="Mallez S."/>
            <person name="Becker A."/>
            <person name="Gohl D.M."/>
            <person name="Silverstein K.A.T."/>
            <person name="Koren S."/>
            <person name="Bechman K.B."/>
            <person name="Herman A."/>
            <person name="Abrahante J.E."/>
            <person name="Garbe J."/>
        </authorList>
    </citation>
    <scope>NUCLEOTIDE SEQUENCE</scope>
    <source>
        <strain evidence="1">Duluth1</strain>
        <tissue evidence="1">Whole animal</tissue>
    </source>
</reference>
<dbReference type="EMBL" id="JAIWYP010000002">
    <property type="protein sequence ID" value="KAH3860424.1"/>
    <property type="molecule type" value="Genomic_DNA"/>
</dbReference>
<accession>A0A9D4LMG5</accession>
<comment type="caution">
    <text evidence="1">The sequence shown here is derived from an EMBL/GenBank/DDBJ whole genome shotgun (WGS) entry which is preliminary data.</text>
</comment>
<proteinExistence type="predicted"/>
<dbReference type="Proteomes" id="UP000828390">
    <property type="component" value="Unassembled WGS sequence"/>
</dbReference>
<organism evidence="1 2">
    <name type="scientific">Dreissena polymorpha</name>
    <name type="common">Zebra mussel</name>
    <name type="synonym">Mytilus polymorpha</name>
    <dbReference type="NCBI Taxonomy" id="45954"/>
    <lineage>
        <taxon>Eukaryota</taxon>
        <taxon>Metazoa</taxon>
        <taxon>Spiralia</taxon>
        <taxon>Lophotrochozoa</taxon>
        <taxon>Mollusca</taxon>
        <taxon>Bivalvia</taxon>
        <taxon>Autobranchia</taxon>
        <taxon>Heteroconchia</taxon>
        <taxon>Euheterodonta</taxon>
        <taxon>Imparidentia</taxon>
        <taxon>Neoheterodontei</taxon>
        <taxon>Myida</taxon>
        <taxon>Dreissenoidea</taxon>
        <taxon>Dreissenidae</taxon>
        <taxon>Dreissena</taxon>
    </lineage>
</organism>